<dbReference type="GO" id="GO:0016192">
    <property type="term" value="P:vesicle-mediated transport"/>
    <property type="evidence" value="ECO:0007669"/>
    <property type="project" value="InterPro"/>
</dbReference>
<dbReference type="SUPFAM" id="SSF48371">
    <property type="entry name" value="ARM repeat"/>
    <property type="match status" value="1"/>
</dbReference>
<feature type="compositionally biased region" description="Basic and acidic residues" evidence="6">
    <location>
        <begin position="757"/>
        <end position="767"/>
    </location>
</feature>
<dbReference type="InterPro" id="IPR016024">
    <property type="entry name" value="ARM-type_fold"/>
</dbReference>
<dbReference type="Pfam" id="PF01602">
    <property type="entry name" value="Adaptin_N"/>
    <property type="match status" value="1"/>
</dbReference>
<evidence type="ECO:0000256" key="5">
    <source>
        <dbReference type="ARBA" id="ARBA00023136"/>
    </source>
</evidence>
<evidence type="ECO:0000256" key="3">
    <source>
        <dbReference type="ARBA" id="ARBA00022448"/>
    </source>
</evidence>
<dbReference type="InterPro" id="IPR011989">
    <property type="entry name" value="ARM-like"/>
</dbReference>
<comment type="caution">
    <text evidence="8">The sequence shown here is derived from an EMBL/GenBank/DDBJ whole genome shotgun (WGS) entry which is preliminary data.</text>
</comment>
<dbReference type="GO" id="GO:0030117">
    <property type="term" value="C:membrane coat"/>
    <property type="evidence" value="ECO:0007669"/>
    <property type="project" value="InterPro"/>
</dbReference>
<dbReference type="Gene3D" id="1.25.10.10">
    <property type="entry name" value="Leucine-rich Repeat Variant"/>
    <property type="match status" value="1"/>
</dbReference>
<dbReference type="GO" id="GO:0012505">
    <property type="term" value="C:endomembrane system"/>
    <property type="evidence" value="ECO:0007669"/>
    <property type="project" value="UniProtKB-SubCell"/>
</dbReference>
<dbReference type="EMBL" id="JABANP010000025">
    <property type="protein sequence ID" value="KAF4695020.1"/>
    <property type="molecule type" value="Genomic_DNA"/>
</dbReference>
<reference evidence="8 9" key="1">
    <citation type="submission" date="2020-04" db="EMBL/GenBank/DDBJ databases">
        <title>Perkinsus olseni comparative genomics.</title>
        <authorList>
            <person name="Bogema D.R."/>
        </authorList>
    </citation>
    <scope>NUCLEOTIDE SEQUENCE [LARGE SCALE GENOMIC DNA]</scope>
    <source>
        <strain evidence="8">00978-12</strain>
    </source>
</reference>
<feature type="region of interest" description="Disordered" evidence="6">
    <location>
        <begin position="887"/>
        <end position="909"/>
    </location>
</feature>
<accession>A0A7J6PHQ7</accession>
<evidence type="ECO:0000259" key="7">
    <source>
        <dbReference type="Pfam" id="PF01602"/>
    </source>
</evidence>
<evidence type="ECO:0000313" key="9">
    <source>
        <dbReference type="Proteomes" id="UP000541610"/>
    </source>
</evidence>
<feature type="compositionally biased region" description="Polar residues" evidence="6">
    <location>
        <begin position="793"/>
        <end position="809"/>
    </location>
</feature>
<dbReference type="InterPro" id="IPR002553">
    <property type="entry name" value="Clathrin/coatomer_adapt-like_N"/>
</dbReference>
<keyword evidence="5" id="KW-0472">Membrane</keyword>
<name>A0A7J6PHQ7_PEROL</name>
<keyword evidence="4" id="KW-0653">Protein transport</keyword>
<evidence type="ECO:0000256" key="2">
    <source>
        <dbReference type="ARBA" id="ARBA00006613"/>
    </source>
</evidence>
<organism evidence="8 9">
    <name type="scientific">Perkinsus olseni</name>
    <name type="common">Perkinsus atlanticus</name>
    <dbReference type="NCBI Taxonomy" id="32597"/>
    <lineage>
        <taxon>Eukaryota</taxon>
        <taxon>Sar</taxon>
        <taxon>Alveolata</taxon>
        <taxon>Perkinsozoa</taxon>
        <taxon>Perkinsea</taxon>
        <taxon>Perkinsida</taxon>
        <taxon>Perkinsidae</taxon>
        <taxon>Perkinsus</taxon>
    </lineage>
</organism>
<evidence type="ECO:0000256" key="1">
    <source>
        <dbReference type="ARBA" id="ARBA00004308"/>
    </source>
</evidence>
<dbReference type="OrthoDB" id="302453at2759"/>
<feature type="compositionally biased region" description="Low complexity" evidence="6">
    <location>
        <begin position="846"/>
        <end position="855"/>
    </location>
</feature>
<feature type="region of interest" description="Disordered" evidence="6">
    <location>
        <begin position="834"/>
        <end position="867"/>
    </location>
</feature>
<feature type="domain" description="Clathrin/coatomer adaptor adaptin-like N-terminal" evidence="7">
    <location>
        <begin position="44"/>
        <end position="595"/>
    </location>
</feature>
<proteinExistence type="inferred from homology"/>
<keyword evidence="3" id="KW-0813">Transport</keyword>
<evidence type="ECO:0000256" key="4">
    <source>
        <dbReference type="ARBA" id="ARBA00022927"/>
    </source>
</evidence>
<sequence>MGDFPSIPKQQRMQQRATRFQLQHVSSGASFSESKYFNGSINLNQGEIRRGLNSPAVEAKLDAMRRLLAAEASSDDPNVCVDLFSEVVKIMSTTNLELKRLVYIWIVSHAEARRELALLSVNSFQKDSVDSRSALVVMAAVNQAAVDSSAYVRKSVAAVCLPQVFVTDIDQFALVRNLLVKMMATDGSELVVGAAAMSYFVVCIQLYGLVQDDEEHEGSSAGTSKQEIIQDSLGMLHGVYPRLIKLLPLMDPFGQYYTIELLHRYCRLHFTRDRVHDHCRMFLEVLTSRVLLSAARFVVHLACCVVWDLGGREYATIITAYLMSSLALASGTEATETLLKTIYQLLHTADSPSLFKPYIRKFFLKSYDSPLVADMKLSILQSLLDASTVDEILSELQTYVRWHHRPGQSSLLVSKHVSVHHDGLSAFLAKVMSLIVHIAIRYQSASDRIMAGLVNMLDSTCPSLANEAAVAVREIVEHRKRRGDPSDTKKVLTGLSRALESLTTPAARASVVWLLAQTDGNLSGLTSDLLAVGVLVCLVVTNLGICARSGLCVCAYTVVDTFRLLVKGWTGEEEMVKQQVLVLGMRLWAFHQLNSLRVADRSEPLDAKALKSEQFPPAISSQLLPRLCSIVSYMLSLAMAEDHTAKPRLCSAARILTAMRDSYAELCKGGWERVTATTDEMGSDLQRLARGYLHAHLPRWLTGSSGGESLLVESAAPPPTGVDACRTTEVYTQSLSFVLGTPMVGCEVMMEFDPDRAADGEGERQEAFDALQRSATRTRSRERERIIEPVARSFSSGDANRQHTASRVTVPSGISRPAPVVETLADLDLFYSHEPQGGLEEGEGESCGTSEGYEGAPADTDGVTKPAAPTVDLASLFAAHTEEQAVIRNTGEVVTGEDTESSEGDEDDD</sequence>
<dbReference type="PANTHER" id="PTHR11134">
    <property type="entry name" value="ADAPTOR COMPLEX SUBUNIT BETA FAMILY MEMBER"/>
    <property type="match status" value="1"/>
</dbReference>
<dbReference type="InterPro" id="IPR026739">
    <property type="entry name" value="AP_beta"/>
</dbReference>
<protein>
    <submittedName>
        <fullName evidence="8">AP-3 complex subunit beta</fullName>
    </submittedName>
</protein>
<evidence type="ECO:0000256" key="6">
    <source>
        <dbReference type="SAM" id="MobiDB-lite"/>
    </source>
</evidence>
<feature type="compositionally biased region" description="Acidic residues" evidence="6">
    <location>
        <begin position="895"/>
        <end position="909"/>
    </location>
</feature>
<gene>
    <name evidence="8" type="primary">APL6_2</name>
    <name evidence="8" type="ORF">FOZ60_006143</name>
</gene>
<feature type="region of interest" description="Disordered" evidence="6">
    <location>
        <begin position="757"/>
        <end position="814"/>
    </location>
</feature>
<dbReference type="GO" id="GO:0006886">
    <property type="term" value="P:intracellular protein transport"/>
    <property type="evidence" value="ECO:0007669"/>
    <property type="project" value="InterPro"/>
</dbReference>
<dbReference type="AlphaFoldDB" id="A0A7J6PHQ7"/>
<dbReference type="Proteomes" id="UP000541610">
    <property type="component" value="Unassembled WGS sequence"/>
</dbReference>
<comment type="similarity">
    <text evidence="2">Belongs to the adaptor complexes large subunit family.</text>
</comment>
<comment type="subcellular location">
    <subcellularLocation>
        <location evidence="1">Endomembrane system</location>
    </subcellularLocation>
</comment>
<evidence type="ECO:0000313" key="8">
    <source>
        <dbReference type="EMBL" id="KAF4695020.1"/>
    </source>
</evidence>